<dbReference type="InterPro" id="IPR022536">
    <property type="entry name" value="EspC"/>
</dbReference>
<dbReference type="Pfam" id="PF10824">
    <property type="entry name" value="T7SS_ESX_EspC"/>
    <property type="match status" value="1"/>
</dbReference>
<evidence type="ECO:0000313" key="2">
    <source>
        <dbReference type="EMBL" id="GHH56523.1"/>
    </source>
</evidence>
<reference evidence="3" key="1">
    <citation type="journal article" date="2019" name="Int. J. Syst. Evol. Microbiol.">
        <title>The Global Catalogue of Microorganisms (GCM) 10K type strain sequencing project: providing services to taxonomists for standard genome sequencing and annotation.</title>
        <authorList>
            <consortium name="The Broad Institute Genomics Platform"/>
            <consortium name="The Broad Institute Genome Sequencing Center for Infectious Disease"/>
            <person name="Wu L."/>
            <person name="Ma J."/>
        </authorList>
    </citation>
    <scope>NUCLEOTIDE SEQUENCE [LARGE SCALE GENOMIC DNA]</scope>
    <source>
        <strain evidence="3">CGMCC 4.7367</strain>
    </source>
</reference>
<gene>
    <name evidence="2" type="ORF">GCM10017774_74750</name>
</gene>
<proteinExistence type="predicted"/>
<organism evidence="2 3">
    <name type="scientific">Lentzea cavernae</name>
    <dbReference type="NCBI Taxonomy" id="2020703"/>
    <lineage>
        <taxon>Bacteria</taxon>
        <taxon>Bacillati</taxon>
        <taxon>Actinomycetota</taxon>
        <taxon>Actinomycetes</taxon>
        <taxon>Pseudonocardiales</taxon>
        <taxon>Pseudonocardiaceae</taxon>
        <taxon>Lentzea</taxon>
    </lineage>
</organism>
<protein>
    <recommendedName>
        <fullName evidence="4">WXG100 family type VII secretion target</fullName>
    </recommendedName>
</protein>
<comment type="caution">
    <text evidence="2">The sequence shown here is derived from an EMBL/GenBank/DDBJ whole genome shotgun (WGS) entry which is preliminary data.</text>
</comment>
<dbReference type="SUPFAM" id="SSF140453">
    <property type="entry name" value="EsxAB dimer-like"/>
    <property type="match status" value="1"/>
</dbReference>
<feature type="region of interest" description="Disordered" evidence="1">
    <location>
        <begin position="93"/>
        <end position="112"/>
    </location>
</feature>
<feature type="compositionally biased region" description="Polar residues" evidence="1">
    <location>
        <begin position="102"/>
        <end position="112"/>
    </location>
</feature>
<dbReference type="RefSeq" id="WP_191304114.1">
    <property type="nucleotide sequence ID" value="NZ_BNAR01000016.1"/>
</dbReference>
<dbReference type="InterPro" id="IPR036689">
    <property type="entry name" value="ESAT-6-like_sf"/>
</dbReference>
<name>A0ABQ3MQA6_9PSEU</name>
<evidence type="ECO:0008006" key="4">
    <source>
        <dbReference type="Google" id="ProtNLM"/>
    </source>
</evidence>
<accession>A0ABQ3MQA6</accession>
<dbReference type="Gene3D" id="1.10.287.1060">
    <property type="entry name" value="ESAT-6-like"/>
    <property type="match status" value="1"/>
</dbReference>
<dbReference type="EMBL" id="BNAR01000016">
    <property type="protein sequence ID" value="GHH56523.1"/>
    <property type="molecule type" value="Genomic_DNA"/>
</dbReference>
<dbReference type="Proteomes" id="UP000605568">
    <property type="component" value="Unassembled WGS sequence"/>
</dbReference>
<keyword evidence="3" id="KW-1185">Reference proteome</keyword>
<evidence type="ECO:0000256" key="1">
    <source>
        <dbReference type="SAM" id="MobiDB-lite"/>
    </source>
</evidence>
<evidence type="ECO:0000313" key="3">
    <source>
        <dbReference type="Proteomes" id="UP000605568"/>
    </source>
</evidence>
<sequence>MAENFYLDPEGLSSATSKLRSAGDALSRALDELTRKVAENDGCWGNDQIGDAFAKNYVQKAKDLQDGAAGARDGALQMADLLQQAGTAFQDLDRDSARKLDQSMSESFAQSE</sequence>